<dbReference type="EMBL" id="CP031320">
    <property type="protein sequence ID" value="AXK33347.1"/>
    <property type="molecule type" value="Genomic_DNA"/>
</dbReference>
<dbReference type="PANTHER" id="PTHR43662:SF3">
    <property type="entry name" value="DOMAIN PROTEIN, PUTATIVE (AFU_ORTHOLOGUE AFUA_6G11970)-RELATED"/>
    <property type="match status" value="1"/>
</dbReference>
<gene>
    <name evidence="4" type="ORF">DVA86_12470</name>
</gene>
<evidence type="ECO:0000313" key="4">
    <source>
        <dbReference type="EMBL" id="AXK33347.1"/>
    </source>
</evidence>
<keyword evidence="5" id="KW-1185">Reference proteome</keyword>
<evidence type="ECO:0000256" key="1">
    <source>
        <dbReference type="SAM" id="MobiDB-lite"/>
    </source>
</evidence>
<dbReference type="RefSeq" id="WP_208878139.1">
    <property type="nucleotide sequence ID" value="NZ_CP031320.1"/>
</dbReference>
<dbReference type="KEGG" id="sarm:DVA86_12470"/>
<organism evidence="4 5">
    <name type="scientific">Streptomyces armeniacus</name>
    <dbReference type="NCBI Taxonomy" id="83291"/>
    <lineage>
        <taxon>Bacteria</taxon>
        <taxon>Bacillati</taxon>
        <taxon>Actinomycetota</taxon>
        <taxon>Actinomycetes</taxon>
        <taxon>Kitasatosporales</taxon>
        <taxon>Streptomycetaceae</taxon>
        <taxon>Streptomyces</taxon>
    </lineage>
</organism>
<evidence type="ECO:0000256" key="2">
    <source>
        <dbReference type="SAM" id="SignalP"/>
    </source>
</evidence>
<dbReference type="Pfam" id="PF09362">
    <property type="entry name" value="DUF1996"/>
    <property type="match status" value="1"/>
</dbReference>
<keyword evidence="2" id="KW-0732">Signal</keyword>
<evidence type="ECO:0000259" key="3">
    <source>
        <dbReference type="Pfam" id="PF09362"/>
    </source>
</evidence>
<proteinExistence type="predicted"/>
<feature type="signal peptide" evidence="2">
    <location>
        <begin position="1"/>
        <end position="30"/>
    </location>
</feature>
<evidence type="ECO:0000313" key="5">
    <source>
        <dbReference type="Proteomes" id="UP000254425"/>
    </source>
</evidence>
<dbReference type="PANTHER" id="PTHR43662">
    <property type="match status" value="1"/>
</dbReference>
<sequence length="507" mass="53430">MREKAHKRSLRTSRTVAVVSALVLSGGGIAALAANASAGPEDDEGPPRDGRVQVRTVDCPDVGLALGRVPEGAETEVAKGLAELDKQVAGAYGQVSTDDAAPDGALRRLGEQRARTIDGIADSITRGGAQPPRGLDTMNECRMKNDVTTAQPADGDGDGDQSGNEDGGGEGDGGEQQTGPVPEDFVDITTVQPNAPAPEEGENASSGSFTTECGRNENGHFNSDNVIAAPGVANGAHHVHDYVGNVSTDAFSTDESLAAADTTCENGDLSSHYWPVLRSLNGAQDQGQEQDQQDQQDGQEQQGQEQQGQEQQGGQQEQHGGGAGHDDGNVGEVLQPASVSLKFEGSPQGDVTAMPRFLRIITGDAKAFTNGDANANASWSCEGFEDRQLRDRYPLCPEGSEVVRTFSFQSCWDGRNTDSGNHRDHVAFAAEDGSCPEGFTAVPKLVQRITYDVPRGAGAAEDTPFAVDSFPEQLHKPVTDHSDFINVMPEELMDEAVDCINEGRDCG</sequence>
<dbReference type="InterPro" id="IPR018535">
    <property type="entry name" value="DUF1996"/>
</dbReference>
<feature type="compositionally biased region" description="Polar residues" evidence="1">
    <location>
        <begin position="203"/>
        <end position="217"/>
    </location>
</feature>
<feature type="domain" description="DUF1996" evidence="3">
    <location>
        <begin position="227"/>
        <end position="486"/>
    </location>
</feature>
<feature type="chain" id="PRO_5039320078" evidence="2">
    <location>
        <begin position="31"/>
        <end position="507"/>
    </location>
</feature>
<dbReference type="AlphaFoldDB" id="A0A345XNY1"/>
<name>A0A345XNY1_9ACTN</name>
<feature type="region of interest" description="Disordered" evidence="1">
    <location>
        <begin position="283"/>
        <end position="332"/>
    </location>
</feature>
<protein>
    <submittedName>
        <fullName evidence="4">DUF1996 domain-containing protein</fullName>
    </submittedName>
</protein>
<accession>A0A345XNY1</accession>
<reference evidence="4 5" key="1">
    <citation type="submission" date="2018-07" db="EMBL/GenBank/DDBJ databases">
        <title>Draft genome of the type strain Streptomyces armeniacus ATCC 15676.</title>
        <authorList>
            <person name="Labana P."/>
            <person name="Gosse J.T."/>
            <person name="Boddy C.N."/>
        </authorList>
    </citation>
    <scope>NUCLEOTIDE SEQUENCE [LARGE SCALE GENOMIC DNA]</scope>
    <source>
        <strain evidence="4 5">ATCC 15676</strain>
    </source>
</reference>
<dbReference type="Proteomes" id="UP000254425">
    <property type="component" value="Chromosome"/>
</dbReference>
<feature type="region of interest" description="Disordered" evidence="1">
    <location>
        <begin position="148"/>
        <end position="217"/>
    </location>
</feature>
<feature type="compositionally biased region" description="Low complexity" evidence="1">
    <location>
        <begin position="283"/>
        <end position="318"/>
    </location>
</feature>